<dbReference type="InterPro" id="IPR045584">
    <property type="entry name" value="Pilin-like"/>
</dbReference>
<dbReference type="InterPro" id="IPR022346">
    <property type="entry name" value="T2SS_GspH"/>
</dbReference>
<protein>
    <recommendedName>
        <fullName evidence="2">Type II secretion system protein H</fullName>
    </recommendedName>
    <alternativeName>
        <fullName evidence="10">General secretion pathway protein H</fullName>
    </alternativeName>
</protein>
<keyword evidence="7 11" id="KW-1133">Transmembrane helix</keyword>
<dbReference type="GO" id="GO:0015627">
    <property type="term" value="C:type II protein secretion system complex"/>
    <property type="evidence" value="ECO:0007669"/>
    <property type="project" value="InterPro"/>
</dbReference>
<keyword evidence="3" id="KW-1003">Cell membrane</keyword>
<keyword evidence="6 11" id="KW-0812">Transmembrane</keyword>
<feature type="domain" description="General secretion pathway GspH" evidence="12">
    <location>
        <begin position="64"/>
        <end position="172"/>
    </location>
</feature>
<dbReference type="GO" id="GO:0005886">
    <property type="term" value="C:plasma membrane"/>
    <property type="evidence" value="ECO:0007669"/>
    <property type="project" value="UniProtKB-SubCell"/>
</dbReference>
<name>A0A369WBF1_9GAMM</name>
<keyword evidence="4" id="KW-0488">Methylation</keyword>
<evidence type="ECO:0000256" key="2">
    <source>
        <dbReference type="ARBA" id="ARBA00021549"/>
    </source>
</evidence>
<dbReference type="NCBIfam" id="TIGR02532">
    <property type="entry name" value="IV_pilin_GFxxxE"/>
    <property type="match status" value="1"/>
</dbReference>
<evidence type="ECO:0000256" key="7">
    <source>
        <dbReference type="ARBA" id="ARBA00022989"/>
    </source>
</evidence>
<comment type="similarity">
    <text evidence="9">Belongs to the GSP H family.</text>
</comment>
<dbReference type="Pfam" id="PF12019">
    <property type="entry name" value="GspH"/>
    <property type="match status" value="1"/>
</dbReference>
<reference evidence="13 14" key="1">
    <citation type="submission" date="2018-07" db="EMBL/GenBank/DDBJ databases">
        <title>Motiliproteus coralliicola sp. nov., a bacterium isolated from Coral.</title>
        <authorList>
            <person name="Wang G."/>
        </authorList>
    </citation>
    <scope>NUCLEOTIDE SEQUENCE [LARGE SCALE GENOMIC DNA]</scope>
    <source>
        <strain evidence="13 14">C34</strain>
    </source>
</reference>
<dbReference type="OrthoDB" id="5624462at2"/>
<dbReference type="SUPFAM" id="SSF54523">
    <property type="entry name" value="Pili subunits"/>
    <property type="match status" value="1"/>
</dbReference>
<dbReference type="GO" id="GO:0015628">
    <property type="term" value="P:protein secretion by the type II secretion system"/>
    <property type="evidence" value="ECO:0007669"/>
    <property type="project" value="InterPro"/>
</dbReference>
<sequence length="206" mass="23082">MNRGRAMSRKLVSRHPWVPLLFVQVGITLPEMVVTLAIVGILSTAGVNSFEQLVVQSEVDELSERMRTALAMARSEAITRGQRAVLCRLNNSGDGCAGMVSDEKLSWRHGWMLFIDQNRDRQFAADDGDQLLRIFAPINPQLELRWNRGDYVGYQGSGALGSLNGTFCVGHRNHPDSYQQELILPYSGRLRTAAVTCRYDLFLDPE</sequence>
<keyword evidence="14" id="KW-1185">Reference proteome</keyword>
<evidence type="ECO:0000256" key="6">
    <source>
        <dbReference type="ARBA" id="ARBA00022692"/>
    </source>
</evidence>
<evidence type="ECO:0000313" key="14">
    <source>
        <dbReference type="Proteomes" id="UP000253769"/>
    </source>
</evidence>
<evidence type="ECO:0000256" key="5">
    <source>
        <dbReference type="ARBA" id="ARBA00022519"/>
    </source>
</evidence>
<gene>
    <name evidence="13" type="ORF">DV711_17805</name>
</gene>
<dbReference type="Gene3D" id="3.55.40.10">
    <property type="entry name" value="minor pseudopilin epsh domain"/>
    <property type="match status" value="1"/>
</dbReference>
<comment type="caution">
    <text evidence="13">The sequence shown here is derived from an EMBL/GenBank/DDBJ whole genome shotgun (WGS) entry which is preliminary data.</text>
</comment>
<dbReference type="AlphaFoldDB" id="A0A369WBF1"/>
<evidence type="ECO:0000256" key="1">
    <source>
        <dbReference type="ARBA" id="ARBA00004377"/>
    </source>
</evidence>
<proteinExistence type="inferred from homology"/>
<dbReference type="Proteomes" id="UP000253769">
    <property type="component" value="Unassembled WGS sequence"/>
</dbReference>
<evidence type="ECO:0000256" key="3">
    <source>
        <dbReference type="ARBA" id="ARBA00022475"/>
    </source>
</evidence>
<accession>A0A369WBF1</accession>
<dbReference type="EMBL" id="QQOH01000005">
    <property type="protein sequence ID" value="RDE18499.1"/>
    <property type="molecule type" value="Genomic_DNA"/>
</dbReference>
<evidence type="ECO:0000256" key="11">
    <source>
        <dbReference type="SAM" id="Phobius"/>
    </source>
</evidence>
<evidence type="ECO:0000256" key="9">
    <source>
        <dbReference type="ARBA" id="ARBA00025772"/>
    </source>
</evidence>
<evidence type="ECO:0000259" key="12">
    <source>
        <dbReference type="Pfam" id="PF12019"/>
    </source>
</evidence>
<evidence type="ECO:0000313" key="13">
    <source>
        <dbReference type="EMBL" id="RDE18499.1"/>
    </source>
</evidence>
<dbReference type="InterPro" id="IPR012902">
    <property type="entry name" value="N_methyl_site"/>
</dbReference>
<evidence type="ECO:0000256" key="8">
    <source>
        <dbReference type="ARBA" id="ARBA00023136"/>
    </source>
</evidence>
<organism evidence="13 14">
    <name type="scientific">Motiliproteus coralliicola</name>
    <dbReference type="NCBI Taxonomy" id="2283196"/>
    <lineage>
        <taxon>Bacteria</taxon>
        <taxon>Pseudomonadati</taxon>
        <taxon>Pseudomonadota</taxon>
        <taxon>Gammaproteobacteria</taxon>
        <taxon>Oceanospirillales</taxon>
        <taxon>Oceanospirillaceae</taxon>
        <taxon>Motiliproteus</taxon>
    </lineage>
</organism>
<comment type="subcellular location">
    <subcellularLocation>
        <location evidence="1">Cell inner membrane</location>
        <topology evidence="1">Single-pass membrane protein</topology>
    </subcellularLocation>
</comment>
<evidence type="ECO:0000256" key="10">
    <source>
        <dbReference type="ARBA" id="ARBA00030775"/>
    </source>
</evidence>
<keyword evidence="8 11" id="KW-0472">Membrane</keyword>
<evidence type="ECO:0000256" key="4">
    <source>
        <dbReference type="ARBA" id="ARBA00022481"/>
    </source>
</evidence>
<feature type="transmembrane region" description="Helical" evidence="11">
    <location>
        <begin position="20"/>
        <end position="42"/>
    </location>
</feature>
<keyword evidence="5" id="KW-0997">Cell inner membrane</keyword>